<evidence type="ECO:0000256" key="7">
    <source>
        <dbReference type="ARBA" id="ARBA00022795"/>
    </source>
</evidence>
<keyword evidence="12" id="KW-0969">Cilium</keyword>
<dbReference type="EMBL" id="VCIA01000001">
    <property type="protein sequence ID" value="TMN23580.1"/>
    <property type="molecule type" value="Genomic_DNA"/>
</dbReference>
<keyword evidence="6" id="KW-0145">Chemotaxis</keyword>
<evidence type="ECO:0000313" key="12">
    <source>
        <dbReference type="EMBL" id="TMN23580.1"/>
    </source>
</evidence>
<keyword evidence="12" id="KW-0282">Flagellum</keyword>
<proteinExistence type="inferred from homology"/>
<keyword evidence="10" id="KW-1006">Bacterial flagellum protein export</keyword>
<evidence type="ECO:0000256" key="9">
    <source>
        <dbReference type="ARBA" id="ARBA00023136"/>
    </source>
</evidence>
<gene>
    <name evidence="12" type="primary">fliJ</name>
    <name evidence="12" type="ORF">FFL34_16830</name>
</gene>
<evidence type="ECO:0000256" key="4">
    <source>
        <dbReference type="ARBA" id="ARBA00022448"/>
    </source>
</evidence>
<keyword evidence="5" id="KW-1003">Cell membrane</keyword>
<dbReference type="GO" id="GO:0009288">
    <property type="term" value="C:bacterial-type flagellum"/>
    <property type="evidence" value="ECO:0007669"/>
    <property type="project" value="InterPro"/>
</dbReference>
<keyword evidence="12" id="KW-0966">Cell projection</keyword>
<evidence type="ECO:0000256" key="3">
    <source>
        <dbReference type="ARBA" id="ARBA00020392"/>
    </source>
</evidence>
<keyword evidence="8" id="KW-0653">Protein transport</keyword>
<keyword evidence="7" id="KW-1005">Bacterial flagellum biogenesis</keyword>
<evidence type="ECO:0000256" key="11">
    <source>
        <dbReference type="SAM" id="Coils"/>
    </source>
</evidence>
<evidence type="ECO:0000256" key="8">
    <source>
        <dbReference type="ARBA" id="ARBA00022927"/>
    </source>
</evidence>
<dbReference type="AlphaFoldDB" id="A0A5S3QNV8"/>
<dbReference type="GO" id="GO:0044781">
    <property type="term" value="P:bacterial-type flagellum organization"/>
    <property type="evidence" value="ECO:0007669"/>
    <property type="project" value="UniProtKB-KW"/>
</dbReference>
<comment type="caution">
    <text evidence="12">The sequence shown here is derived from an EMBL/GenBank/DDBJ whole genome shotgun (WGS) entry which is preliminary data.</text>
</comment>
<dbReference type="InterPro" id="IPR012823">
    <property type="entry name" value="Flagell_FliJ"/>
</dbReference>
<feature type="coiled-coil region" evidence="11">
    <location>
        <begin position="66"/>
        <end position="100"/>
    </location>
</feature>
<dbReference type="Gene3D" id="1.10.287.1700">
    <property type="match status" value="1"/>
</dbReference>
<dbReference type="GO" id="GO:0005886">
    <property type="term" value="C:plasma membrane"/>
    <property type="evidence" value="ECO:0007669"/>
    <property type="project" value="UniProtKB-SubCell"/>
</dbReference>
<evidence type="ECO:0000256" key="1">
    <source>
        <dbReference type="ARBA" id="ARBA00004413"/>
    </source>
</evidence>
<protein>
    <recommendedName>
        <fullName evidence="3">Flagellar FliJ protein</fullName>
    </recommendedName>
</protein>
<dbReference type="RefSeq" id="WP_138604470.1">
    <property type="nucleotide sequence ID" value="NZ_VCIA01000001.1"/>
</dbReference>
<evidence type="ECO:0000256" key="6">
    <source>
        <dbReference type="ARBA" id="ARBA00022500"/>
    </source>
</evidence>
<dbReference type="OrthoDB" id="2968361at2"/>
<comment type="subcellular location">
    <subcellularLocation>
        <location evidence="1">Cell membrane</location>
        <topology evidence="1">Peripheral membrane protein</topology>
        <orientation evidence="1">Cytoplasmic side</orientation>
    </subcellularLocation>
</comment>
<dbReference type="GO" id="GO:0006935">
    <property type="term" value="P:chemotaxis"/>
    <property type="evidence" value="ECO:0007669"/>
    <property type="project" value="UniProtKB-KW"/>
</dbReference>
<reference evidence="12 13" key="1">
    <citation type="submission" date="2019-05" db="EMBL/GenBank/DDBJ databases">
        <title>Genomic analysis of Lentibacillus sp. NKC220-2.</title>
        <authorList>
            <person name="Oh Y.J."/>
        </authorList>
    </citation>
    <scope>NUCLEOTIDE SEQUENCE [LARGE SCALE GENOMIC DNA]</scope>
    <source>
        <strain evidence="12 13">NKC220-2</strain>
    </source>
</reference>
<comment type="similarity">
    <text evidence="2">Belongs to the FliJ family.</text>
</comment>
<dbReference type="Proteomes" id="UP000306980">
    <property type="component" value="Unassembled WGS sequence"/>
</dbReference>
<evidence type="ECO:0000313" key="13">
    <source>
        <dbReference type="Proteomes" id="UP000306980"/>
    </source>
</evidence>
<organism evidence="12 13">
    <name type="scientific">Lentibacillus cibarius</name>
    <dbReference type="NCBI Taxonomy" id="2583219"/>
    <lineage>
        <taxon>Bacteria</taxon>
        <taxon>Bacillati</taxon>
        <taxon>Bacillota</taxon>
        <taxon>Bacilli</taxon>
        <taxon>Bacillales</taxon>
        <taxon>Bacillaceae</taxon>
        <taxon>Lentibacillus</taxon>
    </lineage>
</organism>
<accession>A0A5S3QNV8</accession>
<evidence type="ECO:0000256" key="5">
    <source>
        <dbReference type="ARBA" id="ARBA00022475"/>
    </source>
</evidence>
<dbReference type="GO" id="GO:0071973">
    <property type="term" value="P:bacterial-type flagellum-dependent cell motility"/>
    <property type="evidence" value="ECO:0007669"/>
    <property type="project" value="InterPro"/>
</dbReference>
<evidence type="ECO:0000256" key="10">
    <source>
        <dbReference type="ARBA" id="ARBA00023225"/>
    </source>
</evidence>
<sequence length="149" mass="17949">MAETVTLSKILHIRENEKQNAQQSYKTAVDVFETTATQLYHLLRTKEEAEHSYDSYMQETAPIDRIREQAVYMERLNRQIMALQQELQTARNEMEQKQQWLNDAYVEVKKFEKIIEHRDEQTKERMKKYENTSMDEISIQQYVNRKPGE</sequence>
<dbReference type="NCBIfam" id="TIGR02473">
    <property type="entry name" value="flagell_FliJ"/>
    <property type="match status" value="1"/>
</dbReference>
<dbReference type="InterPro" id="IPR053716">
    <property type="entry name" value="Flag_assembly_chemotaxis_eff"/>
</dbReference>
<keyword evidence="11" id="KW-0175">Coiled coil</keyword>
<keyword evidence="9" id="KW-0472">Membrane</keyword>
<dbReference type="GO" id="GO:0015031">
    <property type="term" value="P:protein transport"/>
    <property type="evidence" value="ECO:0007669"/>
    <property type="project" value="UniProtKB-KW"/>
</dbReference>
<name>A0A5S3QNV8_9BACI</name>
<evidence type="ECO:0000256" key="2">
    <source>
        <dbReference type="ARBA" id="ARBA00010004"/>
    </source>
</evidence>
<keyword evidence="4" id="KW-0813">Transport</keyword>
<dbReference type="Pfam" id="PF02050">
    <property type="entry name" value="FliJ"/>
    <property type="match status" value="1"/>
</dbReference>